<reference evidence="1" key="1">
    <citation type="submission" date="2023-05" db="EMBL/GenBank/DDBJ databases">
        <authorList>
            <consortium name="ELIXIR-Norway"/>
        </authorList>
    </citation>
    <scope>NUCLEOTIDE SEQUENCE</scope>
</reference>
<reference evidence="1" key="2">
    <citation type="submission" date="2025-03" db="EMBL/GenBank/DDBJ databases">
        <authorList>
            <consortium name="ELIXIR-Norway"/>
            <consortium name="Elixir Norway"/>
        </authorList>
    </citation>
    <scope>NUCLEOTIDE SEQUENCE</scope>
</reference>
<protein>
    <submittedName>
        <fullName evidence="1">Uncharacterized protein</fullName>
    </submittedName>
</protein>
<evidence type="ECO:0000313" key="2">
    <source>
        <dbReference type="Proteomes" id="UP001162501"/>
    </source>
</evidence>
<gene>
    <name evidence="1" type="ORF">MRATA1EN22A_LOCUS10979</name>
</gene>
<organism evidence="1 2">
    <name type="scientific">Rangifer tarandus platyrhynchus</name>
    <name type="common">Svalbard reindeer</name>
    <dbReference type="NCBI Taxonomy" id="3082113"/>
    <lineage>
        <taxon>Eukaryota</taxon>
        <taxon>Metazoa</taxon>
        <taxon>Chordata</taxon>
        <taxon>Craniata</taxon>
        <taxon>Vertebrata</taxon>
        <taxon>Euteleostomi</taxon>
        <taxon>Mammalia</taxon>
        <taxon>Eutheria</taxon>
        <taxon>Laurasiatheria</taxon>
        <taxon>Artiodactyla</taxon>
        <taxon>Ruminantia</taxon>
        <taxon>Pecora</taxon>
        <taxon>Cervidae</taxon>
        <taxon>Odocoileinae</taxon>
        <taxon>Rangifer</taxon>
    </lineage>
</organism>
<sequence length="210" mass="22651">MPELRHLTVTYLGTNINDPKQGCCWCSRRRRFPPTRPESRLPSPRNTPAPLPRIPAPPRAHAPPAAPAPPLPPGPRLSRPLRLGAQSRLLPFQNSDNNRDAGNNNYSPHHESAPPAGQRSAPRSPGARGPPQLQAGLSRLPGPPRPAWNVQRPPICPSRCPGTPRFPRPSRSAPSAPRASQAHSEPTLSRLRGAPTPQACPKPLSAPQNP</sequence>
<name>A0AC59YW86_RANTA</name>
<dbReference type="EMBL" id="OX596104">
    <property type="protein sequence ID" value="CAN0028875.1"/>
    <property type="molecule type" value="Genomic_DNA"/>
</dbReference>
<accession>A0AC59YW86</accession>
<evidence type="ECO:0000313" key="1">
    <source>
        <dbReference type="EMBL" id="CAN0028875.1"/>
    </source>
</evidence>
<dbReference type="Proteomes" id="UP001162501">
    <property type="component" value="Chromosome 20"/>
</dbReference>
<proteinExistence type="predicted"/>